<feature type="compositionally biased region" description="Low complexity" evidence="1">
    <location>
        <begin position="9"/>
        <end position="24"/>
    </location>
</feature>
<gene>
    <name evidence="2" type="ORF">Cvel_17462</name>
</gene>
<reference evidence="2" key="1">
    <citation type="submission" date="2014-11" db="EMBL/GenBank/DDBJ databases">
        <authorList>
            <person name="Otto D Thomas"/>
            <person name="Naeem Raeece"/>
        </authorList>
    </citation>
    <scope>NUCLEOTIDE SEQUENCE</scope>
</reference>
<accession>A0A0G4FK99</accession>
<proteinExistence type="predicted"/>
<name>A0A0G4FK99_9ALVE</name>
<sequence>MGGGGSRGGRSVSYSDSSSGVRYSTYRTPTTYTYRSGASSGSVVYSGRPTYSRSSIYSYSVAGNSTEAAEEVMACVDVADWKDNDGDSCADYANNQEWCNDLVPGTMDMTPQQACCASCPQPEA</sequence>
<feature type="region of interest" description="Disordered" evidence="1">
    <location>
        <begin position="1"/>
        <end position="24"/>
    </location>
</feature>
<dbReference type="AlphaFoldDB" id="A0A0G4FK99"/>
<dbReference type="EMBL" id="CDMZ01000434">
    <property type="protein sequence ID" value="CEM14205.1"/>
    <property type="molecule type" value="Genomic_DNA"/>
</dbReference>
<organism evidence="2">
    <name type="scientific">Chromera velia CCMP2878</name>
    <dbReference type="NCBI Taxonomy" id="1169474"/>
    <lineage>
        <taxon>Eukaryota</taxon>
        <taxon>Sar</taxon>
        <taxon>Alveolata</taxon>
        <taxon>Colpodellida</taxon>
        <taxon>Chromeraceae</taxon>
        <taxon>Chromera</taxon>
    </lineage>
</organism>
<dbReference type="VEuPathDB" id="CryptoDB:Cvel_17462"/>
<evidence type="ECO:0000313" key="2">
    <source>
        <dbReference type="EMBL" id="CEM14205.1"/>
    </source>
</evidence>
<evidence type="ECO:0000256" key="1">
    <source>
        <dbReference type="SAM" id="MobiDB-lite"/>
    </source>
</evidence>
<protein>
    <submittedName>
        <fullName evidence="2">Uncharacterized protein</fullName>
    </submittedName>
</protein>